<dbReference type="AlphaFoldDB" id="A0A839QLT4"/>
<gene>
    <name evidence="1" type="ORF">E9229_003635</name>
</gene>
<sequence length="168" mass="17784">MEIGAQGLGGAPLNAGKAGLDYFGVGEHTRLTMTASPPGALIAASAAATSRITLGSAANIISTDRFAPSPELLVQGRCSLGTCPGRAQGLLRRPGLTAPVKKEPLERFYPGWHRINIERGPLCGRPAPDQHHFLQLDSRGLPREHFLEVLTLLAAEVKPRVGRLPAAK</sequence>
<organism evidence="1 2">
    <name type="scientific">Paeniglutamicibacter cryotolerans</name>
    <dbReference type="NCBI Taxonomy" id="670079"/>
    <lineage>
        <taxon>Bacteria</taxon>
        <taxon>Bacillati</taxon>
        <taxon>Actinomycetota</taxon>
        <taxon>Actinomycetes</taxon>
        <taxon>Micrococcales</taxon>
        <taxon>Micrococcaceae</taxon>
        <taxon>Paeniglutamicibacter</taxon>
    </lineage>
</organism>
<dbReference type="SUPFAM" id="SSF51679">
    <property type="entry name" value="Bacterial luciferase-like"/>
    <property type="match status" value="1"/>
</dbReference>
<evidence type="ECO:0000313" key="1">
    <source>
        <dbReference type="EMBL" id="MBB2997388.1"/>
    </source>
</evidence>
<dbReference type="GO" id="GO:0016705">
    <property type="term" value="F:oxidoreductase activity, acting on paired donors, with incorporation or reduction of molecular oxygen"/>
    <property type="evidence" value="ECO:0007669"/>
    <property type="project" value="InterPro"/>
</dbReference>
<dbReference type="Gene3D" id="3.20.20.30">
    <property type="entry name" value="Luciferase-like domain"/>
    <property type="match status" value="1"/>
</dbReference>
<proteinExistence type="predicted"/>
<dbReference type="EMBL" id="JACHVS010000002">
    <property type="protein sequence ID" value="MBB2997388.1"/>
    <property type="molecule type" value="Genomic_DNA"/>
</dbReference>
<dbReference type="RefSeq" id="WP_183512936.1">
    <property type="nucleotide sequence ID" value="NZ_BAABGK010000018.1"/>
</dbReference>
<keyword evidence="2" id="KW-1185">Reference proteome</keyword>
<evidence type="ECO:0000313" key="2">
    <source>
        <dbReference type="Proteomes" id="UP000523000"/>
    </source>
</evidence>
<name>A0A839QLT4_9MICC</name>
<protein>
    <recommendedName>
        <fullName evidence="3">LLM class flavin-dependent oxidoreductase</fullName>
    </recommendedName>
</protein>
<comment type="caution">
    <text evidence="1">The sequence shown here is derived from an EMBL/GenBank/DDBJ whole genome shotgun (WGS) entry which is preliminary data.</text>
</comment>
<dbReference type="InterPro" id="IPR036661">
    <property type="entry name" value="Luciferase-like_sf"/>
</dbReference>
<reference evidence="1 2" key="1">
    <citation type="submission" date="2020-08" db="EMBL/GenBank/DDBJ databases">
        <title>Sequencing the genomes of 1000 actinobacteria strains.</title>
        <authorList>
            <person name="Klenk H.-P."/>
        </authorList>
    </citation>
    <scope>NUCLEOTIDE SEQUENCE [LARGE SCALE GENOMIC DNA]</scope>
    <source>
        <strain evidence="1 2">DSM 22826</strain>
    </source>
</reference>
<accession>A0A839QLT4</accession>
<evidence type="ECO:0008006" key="3">
    <source>
        <dbReference type="Google" id="ProtNLM"/>
    </source>
</evidence>
<dbReference type="Proteomes" id="UP000523000">
    <property type="component" value="Unassembled WGS sequence"/>
</dbReference>